<sequence>MDSELWAVYCALCIAWDRGWKKVQIQCDSQVVEMFRSRSMTSIHLGNLLEACLALLQDHGLNGHCLKGLCPGGNGRFR</sequence>
<dbReference type="OrthoDB" id="1664237at2759"/>
<evidence type="ECO:0000313" key="2">
    <source>
        <dbReference type="EMBL" id="KDP27001.1"/>
    </source>
</evidence>
<dbReference type="GO" id="GO:0003676">
    <property type="term" value="F:nucleic acid binding"/>
    <property type="evidence" value="ECO:0007669"/>
    <property type="project" value="InterPro"/>
</dbReference>
<dbReference type="InterPro" id="IPR012337">
    <property type="entry name" value="RNaseH-like_sf"/>
</dbReference>
<dbReference type="GO" id="GO:0004523">
    <property type="term" value="F:RNA-DNA hybrid ribonuclease activity"/>
    <property type="evidence" value="ECO:0007669"/>
    <property type="project" value="InterPro"/>
</dbReference>
<dbReference type="InterPro" id="IPR002156">
    <property type="entry name" value="RNaseH_domain"/>
</dbReference>
<organism evidence="2 3">
    <name type="scientific">Jatropha curcas</name>
    <name type="common">Barbados nut</name>
    <dbReference type="NCBI Taxonomy" id="180498"/>
    <lineage>
        <taxon>Eukaryota</taxon>
        <taxon>Viridiplantae</taxon>
        <taxon>Streptophyta</taxon>
        <taxon>Embryophyta</taxon>
        <taxon>Tracheophyta</taxon>
        <taxon>Spermatophyta</taxon>
        <taxon>Magnoliopsida</taxon>
        <taxon>eudicotyledons</taxon>
        <taxon>Gunneridae</taxon>
        <taxon>Pentapetalae</taxon>
        <taxon>rosids</taxon>
        <taxon>fabids</taxon>
        <taxon>Malpighiales</taxon>
        <taxon>Euphorbiaceae</taxon>
        <taxon>Crotonoideae</taxon>
        <taxon>Jatropheae</taxon>
        <taxon>Jatropha</taxon>
    </lineage>
</organism>
<gene>
    <name evidence="2" type="ORF">JCGZ_22063</name>
</gene>
<reference evidence="2 3" key="1">
    <citation type="journal article" date="2014" name="PLoS ONE">
        <title>Global Analysis of Gene Expression Profiles in Physic Nut (Jatropha curcas L.) Seedlings Exposed to Salt Stress.</title>
        <authorList>
            <person name="Zhang L."/>
            <person name="Zhang C."/>
            <person name="Wu P."/>
            <person name="Chen Y."/>
            <person name="Li M."/>
            <person name="Jiang H."/>
            <person name="Wu G."/>
        </authorList>
    </citation>
    <scope>NUCLEOTIDE SEQUENCE [LARGE SCALE GENOMIC DNA]</scope>
    <source>
        <strain evidence="3">cv. GZQX0401</strain>
        <tissue evidence="2">Young leaves</tissue>
    </source>
</reference>
<dbReference type="Proteomes" id="UP000027138">
    <property type="component" value="Unassembled WGS sequence"/>
</dbReference>
<feature type="domain" description="RNase H type-1" evidence="1">
    <location>
        <begin position="3"/>
        <end position="57"/>
    </location>
</feature>
<dbReference type="SUPFAM" id="SSF53098">
    <property type="entry name" value="Ribonuclease H-like"/>
    <property type="match status" value="1"/>
</dbReference>
<dbReference type="Pfam" id="PF13456">
    <property type="entry name" value="RVT_3"/>
    <property type="match status" value="1"/>
</dbReference>
<dbReference type="AlphaFoldDB" id="A0A067JSR6"/>
<keyword evidence="3" id="KW-1185">Reference proteome</keyword>
<name>A0A067JSR6_JATCU</name>
<dbReference type="EMBL" id="KK914880">
    <property type="protein sequence ID" value="KDP27001.1"/>
    <property type="molecule type" value="Genomic_DNA"/>
</dbReference>
<accession>A0A067JSR6</accession>
<protein>
    <recommendedName>
        <fullName evidence="1">RNase H type-1 domain-containing protein</fullName>
    </recommendedName>
</protein>
<evidence type="ECO:0000259" key="1">
    <source>
        <dbReference type="Pfam" id="PF13456"/>
    </source>
</evidence>
<proteinExistence type="predicted"/>
<evidence type="ECO:0000313" key="3">
    <source>
        <dbReference type="Proteomes" id="UP000027138"/>
    </source>
</evidence>